<sequence>MSRAIDSTYTPFKYSTTYKGQMLDMKDDSNFHIETTRHKTAKKTGYEEANQIWASGWSNLKEGGCDICVVEESRWPRRKLGGGIRVDGAGEEASERARGEEPSLCRRRDEESKRKTWVLTLEMSTSSSEAETLRRNRILSSKLYFDVPPSKAPVIYSPSYDIAFMGFEKFLIEFCVAGWEARFWKVYPYCSCLPTEPRSGLSFVGSVAVAPASAVVAWQCLYFVLESAVGATAVVPSEWLS</sequence>
<dbReference type="Proteomes" id="UP001153076">
    <property type="component" value="Unassembled WGS sequence"/>
</dbReference>
<proteinExistence type="predicted"/>
<comment type="caution">
    <text evidence="1">The sequence shown here is derived from an EMBL/GenBank/DDBJ whole genome shotgun (WGS) entry which is preliminary data.</text>
</comment>
<accession>A0A9Q1QIE2</accession>
<reference evidence="1" key="1">
    <citation type="submission" date="2022-04" db="EMBL/GenBank/DDBJ databases">
        <title>Carnegiea gigantea Genome sequencing and assembly v2.</title>
        <authorList>
            <person name="Copetti D."/>
            <person name="Sanderson M.J."/>
            <person name="Burquez A."/>
            <person name="Wojciechowski M.F."/>
        </authorList>
    </citation>
    <scope>NUCLEOTIDE SEQUENCE</scope>
    <source>
        <strain evidence="1">SGP5-SGP5p</strain>
        <tissue evidence="1">Aerial part</tissue>
    </source>
</reference>
<organism evidence="1 2">
    <name type="scientific">Carnegiea gigantea</name>
    <dbReference type="NCBI Taxonomy" id="171969"/>
    <lineage>
        <taxon>Eukaryota</taxon>
        <taxon>Viridiplantae</taxon>
        <taxon>Streptophyta</taxon>
        <taxon>Embryophyta</taxon>
        <taxon>Tracheophyta</taxon>
        <taxon>Spermatophyta</taxon>
        <taxon>Magnoliopsida</taxon>
        <taxon>eudicotyledons</taxon>
        <taxon>Gunneridae</taxon>
        <taxon>Pentapetalae</taxon>
        <taxon>Caryophyllales</taxon>
        <taxon>Cactineae</taxon>
        <taxon>Cactaceae</taxon>
        <taxon>Cactoideae</taxon>
        <taxon>Echinocereeae</taxon>
        <taxon>Carnegiea</taxon>
    </lineage>
</organism>
<gene>
    <name evidence="1" type="ORF">Cgig2_023606</name>
</gene>
<evidence type="ECO:0000313" key="2">
    <source>
        <dbReference type="Proteomes" id="UP001153076"/>
    </source>
</evidence>
<protein>
    <submittedName>
        <fullName evidence="1">Uncharacterized protein</fullName>
    </submittedName>
</protein>
<dbReference type="EMBL" id="JAKOGI010000166">
    <property type="protein sequence ID" value="KAJ8441420.1"/>
    <property type="molecule type" value="Genomic_DNA"/>
</dbReference>
<dbReference type="OrthoDB" id="1919068at2759"/>
<name>A0A9Q1QIE2_9CARY</name>
<evidence type="ECO:0000313" key="1">
    <source>
        <dbReference type="EMBL" id="KAJ8441420.1"/>
    </source>
</evidence>
<keyword evidence="2" id="KW-1185">Reference proteome</keyword>
<dbReference type="AlphaFoldDB" id="A0A9Q1QIE2"/>